<dbReference type="Pfam" id="PF04284">
    <property type="entry name" value="DUF441"/>
    <property type="match status" value="1"/>
</dbReference>
<evidence type="ECO:0000313" key="7">
    <source>
        <dbReference type="Proteomes" id="UP000078532"/>
    </source>
</evidence>
<dbReference type="HAMAP" id="MF_01874">
    <property type="entry name" value="UPF0756"/>
    <property type="match status" value="1"/>
</dbReference>
<gene>
    <name evidence="6" type="ORF">A6M21_02600</name>
</gene>
<keyword evidence="1 5" id="KW-1003">Cell membrane</keyword>
<proteinExistence type="inferred from homology"/>
<evidence type="ECO:0000313" key="6">
    <source>
        <dbReference type="EMBL" id="OAT86725.1"/>
    </source>
</evidence>
<sequence>MSKVRRRPVPGVTLLVVLLLVGIIARSNLIATAACVLLILKFFNLGFLFPLLERRGLEVGLLFLLLSILVPVATGKVPEKELLNNLTSLPGLLALLGGALATHLNGEGLKLLQLQPEIIFGLVIGSIFGIVFLGGVPVGPLMAAGVTALFMEVIRLLKH</sequence>
<feature type="transmembrane region" description="Helical" evidence="5">
    <location>
        <begin position="31"/>
        <end position="52"/>
    </location>
</feature>
<keyword evidence="4 5" id="KW-0472">Membrane</keyword>
<organism evidence="6 7">
    <name type="scientific">Desulfotomaculum copahuensis</name>
    <dbReference type="NCBI Taxonomy" id="1838280"/>
    <lineage>
        <taxon>Bacteria</taxon>
        <taxon>Bacillati</taxon>
        <taxon>Bacillota</taxon>
        <taxon>Clostridia</taxon>
        <taxon>Eubacteriales</taxon>
        <taxon>Desulfotomaculaceae</taxon>
        <taxon>Desulfotomaculum</taxon>
    </lineage>
</organism>
<evidence type="ECO:0000256" key="5">
    <source>
        <dbReference type="HAMAP-Rule" id="MF_01874"/>
    </source>
</evidence>
<comment type="subcellular location">
    <subcellularLocation>
        <location evidence="5">Cell membrane</location>
        <topology evidence="5">Multi-pass membrane protein</topology>
    </subcellularLocation>
</comment>
<keyword evidence="7" id="KW-1185">Reference proteome</keyword>
<dbReference type="GO" id="GO:0005886">
    <property type="term" value="C:plasma membrane"/>
    <property type="evidence" value="ECO:0007669"/>
    <property type="project" value="UniProtKB-SubCell"/>
</dbReference>
<comment type="caution">
    <text evidence="6">The sequence shown here is derived from an EMBL/GenBank/DDBJ whole genome shotgun (WGS) entry which is preliminary data.</text>
</comment>
<feature type="transmembrane region" description="Helical" evidence="5">
    <location>
        <begin position="89"/>
        <end position="106"/>
    </location>
</feature>
<reference evidence="6 7" key="1">
    <citation type="submission" date="2016-04" db="EMBL/GenBank/DDBJ databases">
        <authorList>
            <person name="Evans L.H."/>
            <person name="Alamgir A."/>
            <person name="Owens N."/>
            <person name="Weber N.D."/>
            <person name="Virtaneva K."/>
            <person name="Barbian K."/>
            <person name="Babar A."/>
            <person name="Rosenke K."/>
        </authorList>
    </citation>
    <scope>NUCLEOTIDE SEQUENCE [LARGE SCALE GENOMIC DNA]</scope>
    <source>
        <strain evidence="6 7">LMa1</strain>
    </source>
</reference>
<comment type="similarity">
    <text evidence="5">Belongs to the UPF0756 family.</text>
</comment>
<dbReference type="InterPro" id="IPR007382">
    <property type="entry name" value="UPF0756_TM"/>
</dbReference>
<dbReference type="STRING" id="1838280.A6M21_02600"/>
<dbReference type="PANTHER" id="PTHR38452">
    <property type="entry name" value="UPF0756 MEMBRANE PROTEIN YEAL"/>
    <property type="match status" value="1"/>
</dbReference>
<feature type="transmembrane region" description="Helical" evidence="5">
    <location>
        <begin position="7"/>
        <end position="25"/>
    </location>
</feature>
<dbReference type="EMBL" id="LYVF01000009">
    <property type="protein sequence ID" value="OAT86725.1"/>
    <property type="molecule type" value="Genomic_DNA"/>
</dbReference>
<keyword evidence="3 5" id="KW-1133">Transmembrane helix</keyword>
<name>A0A1B7LJI0_9FIRM</name>
<evidence type="ECO:0000256" key="4">
    <source>
        <dbReference type="ARBA" id="ARBA00023136"/>
    </source>
</evidence>
<dbReference type="AlphaFoldDB" id="A0A1B7LJI0"/>
<evidence type="ECO:0000256" key="2">
    <source>
        <dbReference type="ARBA" id="ARBA00022692"/>
    </source>
</evidence>
<keyword evidence="2 5" id="KW-0812">Transmembrane</keyword>
<dbReference type="PANTHER" id="PTHR38452:SF1">
    <property type="entry name" value="UPF0756 MEMBRANE PROTEIN YEAL"/>
    <property type="match status" value="1"/>
</dbReference>
<dbReference type="Proteomes" id="UP000078532">
    <property type="component" value="Unassembled WGS sequence"/>
</dbReference>
<dbReference type="OrthoDB" id="80306at2"/>
<evidence type="ECO:0000256" key="3">
    <source>
        <dbReference type="ARBA" id="ARBA00022989"/>
    </source>
</evidence>
<feature type="transmembrane region" description="Helical" evidence="5">
    <location>
        <begin position="59"/>
        <end position="77"/>
    </location>
</feature>
<protein>
    <recommendedName>
        <fullName evidence="5">UPF0756 membrane protein A6M21_02600</fullName>
    </recommendedName>
</protein>
<evidence type="ECO:0000256" key="1">
    <source>
        <dbReference type="ARBA" id="ARBA00022475"/>
    </source>
</evidence>
<accession>A0A1B7LJI0</accession>
<feature type="transmembrane region" description="Helical" evidence="5">
    <location>
        <begin position="118"/>
        <end position="135"/>
    </location>
</feature>